<accession>A0ABW1U2K7</accession>
<comment type="cofactor">
    <cofactor evidence="2">
        <name>Mg(2+)</name>
        <dbReference type="ChEBI" id="CHEBI:18420"/>
    </cofactor>
</comment>
<dbReference type="InterPro" id="IPR015797">
    <property type="entry name" value="NUDIX_hydrolase-like_dom_sf"/>
</dbReference>
<reference evidence="9" key="1">
    <citation type="journal article" date="2019" name="Int. J. Syst. Evol. Microbiol.">
        <title>The Global Catalogue of Microorganisms (GCM) 10K type strain sequencing project: providing services to taxonomists for standard genome sequencing and annotation.</title>
        <authorList>
            <consortium name="The Broad Institute Genomics Platform"/>
            <consortium name="The Broad Institute Genome Sequencing Center for Infectious Disease"/>
            <person name="Wu L."/>
            <person name="Ma J."/>
        </authorList>
    </citation>
    <scope>NUCLEOTIDE SEQUENCE [LARGE SCALE GENOMIC DNA]</scope>
    <source>
        <strain evidence="9">CCUG 39402</strain>
    </source>
</reference>
<name>A0ABW1U2K7_9BURK</name>
<evidence type="ECO:0000256" key="5">
    <source>
        <dbReference type="ARBA" id="ARBA00022842"/>
    </source>
</evidence>
<evidence type="ECO:0000313" key="9">
    <source>
        <dbReference type="Proteomes" id="UP001596270"/>
    </source>
</evidence>
<comment type="cofactor">
    <cofactor evidence="1">
        <name>Mn(2+)</name>
        <dbReference type="ChEBI" id="CHEBI:29035"/>
    </cofactor>
</comment>
<evidence type="ECO:0000256" key="2">
    <source>
        <dbReference type="ARBA" id="ARBA00001946"/>
    </source>
</evidence>
<dbReference type="InterPro" id="IPR039121">
    <property type="entry name" value="NUDT19"/>
</dbReference>
<evidence type="ECO:0000256" key="6">
    <source>
        <dbReference type="ARBA" id="ARBA00023211"/>
    </source>
</evidence>
<comment type="caution">
    <text evidence="8">The sequence shown here is derived from an EMBL/GenBank/DDBJ whole genome shotgun (WGS) entry which is preliminary data.</text>
</comment>
<dbReference type="Gene3D" id="3.90.79.10">
    <property type="entry name" value="Nucleoside Triphosphate Pyrophosphohydrolase"/>
    <property type="match status" value="1"/>
</dbReference>
<keyword evidence="4 8" id="KW-0378">Hydrolase</keyword>
<dbReference type="RefSeq" id="WP_371439535.1">
    <property type="nucleotide sequence ID" value="NZ_JBHSRS010000084.1"/>
</dbReference>
<dbReference type="PANTHER" id="PTHR12318">
    <property type="entry name" value="TESTOSTERONE-REGULATED PROTEIN RP2"/>
    <property type="match status" value="1"/>
</dbReference>
<sequence length="291" mass="32161">MELNNQIVAGPARPAATVIMLRDGADGLEVFLLKRHGLSDVLGGAYVFPGGKVDEGDAELDMAAHLDQPLGELHSALNEPGIDAQTAAGLYVAAVREAFEESGILFAQGVTHELATRATALLREGQAFDEVLAQMQLRLQTSSLAPWSRWITPVVPSMMSKRFDTRFFVAAVPAGQTAVHDNHEATESVWLRPRAALEQYRDGHIVLAPPQIMTLAHLTRYSHVQHALSDARSRMPPVIQPEPFEHEGNRVVCYPGDERHPIKERAMPGPTRLRHRNKQFEPFDGFDVLFN</sequence>
<keyword evidence="6" id="KW-0464">Manganese</keyword>
<organism evidence="8 9">
    <name type="scientific">Polaromonas aquatica</name>
    <dbReference type="NCBI Taxonomy" id="332657"/>
    <lineage>
        <taxon>Bacteria</taxon>
        <taxon>Pseudomonadati</taxon>
        <taxon>Pseudomonadota</taxon>
        <taxon>Betaproteobacteria</taxon>
        <taxon>Burkholderiales</taxon>
        <taxon>Comamonadaceae</taxon>
        <taxon>Polaromonas</taxon>
    </lineage>
</organism>
<evidence type="ECO:0000313" key="8">
    <source>
        <dbReference type="EMBL" id="MFC6283755.1"/>
    </source>
</evidence>
<protein>
    <submittedName>
        <fullName evidence="8">NUDIX hydrolase</fullName>
    </submittedName>
</protein>
<feature type="domain" description="Nudix hydrolase" evidence="7">
    <location>
        <begin position="11"/>
        <end position="213"/>
    </location>
</feature>
<dbReference type="InterPro" id="IPR000086">
    <property type="entry name" value="NUDIX_hydrolase_dom"/>
</dbReference>
<evidence type="ECO:0000256" key="1">
    <source>
        <dbReference type="ARBA" id="ARBA00001936"/>
    </source>
</evidence>
<keyword evidence="9" id="KW-1185">Reference proteome</keyword>
<dbReference type="EMBL" id="JBHSRS010000084">
    <property type="protein sequence ID" value="MFC6283755.1"/>
    <property type="molecule type" value="Genomic_DNA"/>
</dbReference>
<proteinExistence type="predicted"/>
<evidence type="ECO:0000256" key="4">
    <source>
        <dbReference type="ARBA" id="ARBA00022801"/>
    </source>
</evidence>
<keyword evidence="3" id="KW-0479">Metal-binding</keyword>
<dbReference type="GO" id="GO:0016787">
    <property type="term" value="F:hydrolase activity"/>
    <property type="evidence" value="ECO:0007669"/>
    <property type="project" value="UniProtKB-KW"/>
</dbReference>
<dbReference type="PANTHER" id="PTHR12318:SF0">
    <property type="entry name" value="ACYL-COENZYME A DIPHOSPHATASE NUDT19"/>
    <property type="match status" value="1"/>
</dbReference>
<dbReference type="PROSITE" id="PS51462">
    <property type="entry name" value="NUDIX"/>
    <property type="match status" value="1"/>
</dbReference>
<evidence type="ECO:0000259" key="7">
    <source>
        <dbReference type="PROSITE" id="PS51462"/>
    </source>
</evidence>
<dbReference type="Proteomes" id="UP001596270">
    <property type="component" value="Unassembled WGS sequence"/>
</dbReference>
<dbReference type="SUPFAM" id="SSF55811">
    <property type="entry name" value="Nudix"/>
    <property type="match status" value="1"/>
</dbReference>
<dbReference type="CDD" id="cd18870">
    <property type="entry name" value="NUDIX_AcylCoAdiphos_Nudt19"/>
    <property type="match status" value="1"/>
</dbReference>
<keyword evidence="5" id="KW-0460">Magnesium</keyword>
<evidence type="ECO:0000256" key="3">
    <source>
        <dbReference type="ARBA" id="ARBA00022723"/>
    </source>
</evidence>
<gene>
    <name evidence="8" type="ORF">ACFQND_21210</name>
</gene>